<evidence type="ECO:0000256" key="3">
    <source>
        <dbReference type="ARBA" id="ARBA00023274"/>
    </source>
</evidence>
<evidence type="ECO:0000256" key="4">
    <source>
        <dbReference type="HAMAP-Rule" id="MF_01367"/>
    </source>
</evidence>
<evidence type="ECO:0000256" key="5">
    <source>
        <dbReference type="RuleBase" id="RU003949"/>
    </source>
</evidence>
<dbReference type="EMBL" id="DTFF01000002">
    <property type="protein sequence ID" value="HGI86838.1"/>
    <property type="molecule type" value="Genomic_DNA"/>
</dbReference>
<name>A0A7C4FB85_9CREN</name>
<gene>
    <name evidence="4" type="primary">rpl14</name>
    <name evidence="6" type="ORF">ENV14_00330</name>
</gene>
<dbReference type="InterPro" id="IPR036853">
    <property type="entry name" value="Ribosomal_uL14_sf"/>
</dbReference>
<dbReference type="PANTHER" id="PTHR11761">
    <property type="entry name" value="50S/60S RIBOSOMAL PROTEIN L14/L23"/>
    <property type="match status" value="1"/>
</dbReference>
<dbReference type="AlphaFoldDB" id="A0A7C4FB85"/>
<dbReference type="PANTHER" id="PTHR11761:SF8">
    <property type="entry name" value="LARGE RIBOSOMAL SUBUNIT PROTEIN UL14"/>
    <property type="match status" value="1"/>
</dbReference>
<dbReference type="NCBIfam" id="NF006344">
    <property type="entry name" value="PRK08571.1"/>
    <property type="match status" value="1"/>
</dbReference>
<dbReference type="Pfam" id="PF00238">
    <property type="entry name" value="Ribosomal_L14"/>
    <property type="match status" value="1"/>
</dbReference>
<dbReference type="InterPro" id="IPR000218">
    <property type="entry name" value="Ribosomal_uL14"/>
</dbReference>
<comment type="function">
    <text evidence="4">Binds to 23S rRNA. Forms part of two intersubunit bridges in the 70S ribosome.</text>
</comment>
<dbReference type="CDD" id="cd00337">
    <property type="entry name" value="Ribosomal_uL14"/>
    <property type="match status" value="1"/>
</dbReference>
<dbReference type="GO" id="GO:0022625">
    <property type="term" value="C:cytosolic large ribosomal subunit"/>
    <property type="evidence" value="ECO:0007669"/>
    <property type="project" value="TreeGrafter"/>
</dbReference>
<proteinExistence type="inferred from homology"/>
<dbReference type="FunFam" id="2.40.150.20:FF:000007">
    <property type="entry name" value="50S ribosomal protein L14"/>
    <property type="match status" value="1"/>
</dbReference>
<dbReference type="InterPro" id="IPR019972">
    <property type="entry name" value="Ribosomal_uL14_CS"/>
</dbReference>
<comment type="caution">
    <text evidence="6">The sequence shown here is derived from an EMBL/GenBank/DDBJ whole genome shotgun (WGS) entry which is preliminary data.</text>
</comment>
<dbReference type="HAMAP" id="MF_01367">
    <property type="entry name" value="Ribosomal_uL14"/>
    <property type="match status" value="1"/>
</dbReference>
<dbReference type="GO" id="GO:0070180">
    <property type="term" value="F:large ribosomal subunit rRNA binding"/>
    <property type="evidence" value="ECO:0007669"/>
    <property type="project" value="TreeGrafter"/>
</dbReference>
<comment type="similarity">
    <text evidence="1 4 5">Belongs to the universal ribosomal protein uL14 family.</text>
</comment>
<accession>A0A7C4FB85</accession>
<sequence>MAAKRAKTGAATPRRRRIAGIINGTRLVVADNSGAKEVMVVGVMGVKTRLRRLPFASVGDMVMVTVKKGTPELRGQMLRAIIIRQKKPYRRPDGNWVAFEDNACVLVNPDGTPKGKEIRGPVAREAVERWPQIANMVTIVV</sequence>
<organism evidence="6">
    <name type="scientific">Ignisphaera aggregans</name>
    <dbReference type="NCBI Taxonomy" id="334771"/>
    <lineage>
        <taxon>Archaea</taxon>
        <taxon>Thermoproteota</taxon>
        <taxon>Thermoprotei</taxon>
        <taxon>Desulfurococcales</taxon>
        <taxon>Desulfurococcaceae</taxon>
        <taxon>Ignisphaera</taxon>
    </lineage>
</organism>
<keyword evidence="4" id="KW-0699">rRNA-binding</keyword>
<dbReference type="Gene3D" id="2.40.150.20">
    <property type="entry name" value="Ribosomal protein L14"/>
    <property type="match status" value="1"/>
</dbReference>
<evidence type="ECO:0000313" key="6">
    <source>
        <dbReference type="EMBL" id="HGI86838.1"/>
    </source>
</evidence>
<dbReference type="SUPFAM" id="SSF50193">
    <property type="entry name" value="Ribosomal protein L14"/>
    <property type="match status" value="1"/>
</dbReference>
<keyword evidence="4" id="KW-0694">RNA-binding</keyword>
<evidence type="ECO:0000256" key="1">
    <source>
        <dbReference type="ARBA" id="ARBA00010745"/>
    </source>
</evidence>
<comment type="subunit">
    <text evidence="4">Part of the 50S ribosomal subunit. Forms a cluster with proteins L3 and L24e, part of which may contact the 16S rRNA in 2 intersubunit bridges.</text>
</comment>
<keyword evidence="3 4" id="KW-0687">Ribonucleoprotein</keyword>
<dbReference type="PROSITE" id="PS00049">
    <property type="entry name" value="RIBOSOMAL_L14"/>
    <property type="match status" value="1"/>
</dbReference>
<dbReference type="GO" id="GO:0003735">
    <property type="term" value="F:structural constituent of ribosome"/>
    <property type="evidence" value="ECO:0007669"/>
    <property type="project" value="InterPro"/>
</dbReference>
<dbReference type="GO" id="GO:0006412">
    <property type="term" value="P:translation"/>
    <property type="evidence" value="ECO:0007669"/>
    <property type="project" value="UniProtKB-UniRule"/>
</dbReference>
<reference evidence="6" key="1">
    <citation type="journal article" date="2020" name="mSystems">
        <title>Genome- and Community-Level Interaction Insights into Carbon Utilization and Element Cycling Functions of Hydrothermarchaeota in Hydrothermal Sediment.</title>
        <authorList>
            <person name="Zhou Z."/>
            <person name="Liu Y."/>
            <person name="Xu W."/>
            <person name="Pan J."/>
            <person name="Luo Z.H."/>
            <person name="Li M."/>
        </authorList>
    </citation>
    <scope>NUCLEOTIDE SEQUENCE [LARGE SCALE GENOMIC DNA]</scope>
    <source>
        <strain evidence="6">SpSt-732</strain>
    </source>
</reference>
<protein>
    <recommendedName>
        <fullName evidence="4">Large ribosomal subunit protein uL14</fullName>
    </recommendedName>
</protein>
<evidence type="ECO:0000256" key="2">
    <source>
        <dbReference type="ARBA" id="ARBA00022980"/>
    </source>
</evidence>
<dbReference type="SMART" id="SM01374">
    <property type="entry name" value="Ribosomal_L14"/>
    <property type="match status" value="1"/>
</dbReference>
<keyword evidence="2 4" id="KW-0689">Ribosomal protein</keyword>